<name>A0A2P4YVB8_9STRA</name>
<organism evidence="2 3">
    <name type="scientific">Phytophthora palmivora</name>
    <dbReference type="NCBI Taxonomy" id="4796"/>
    <lineage>
        <taxon>Eukaryota</taxon>
        <taxon>Sar</taxon>
        <taxon>Stramenopiles</taxon>
        <taxon>Oomycota</taxon>
        <taxon>Peronosporomycetes</taxon>
        <taxon>Peronosporales</taxon>
        <taxon>Peronosporaceae</taxon>
        <taxon>Phytophthora</taxon>
    </lineage>
</organism>
<evidence type="ECO:0000313" key="2">
    <source>
        <dbReference type="EMBL" id="POM81741.1"/>
    </source>
</evidence>
<dbReference type="OrthoDB" id="123528at2759"/>
<reference evidence="2 3" key="1">
    <citation type="journal article" date="2017" name="Genome Biol. Evol.">
        <title>Phytophthora megakarya and P. palmivora, closely related causal agents of cacao black pod rot, underwent increases in genome sizes and gene numbers by different mechanisms.</title>
        <authorList>
            <person name="Ali S.S."/>
            <person name="Shao J."/>
            <person name="Lary D.J."/>
            <person name="Kronmiller B."/>
            <person name="Shen D."/>
            <person name="Strem M.D."/>
            <person name="Amoako-Attah I."/>
            <person name="Akrofi A.Y."/>
            <person name="Begoude B.A."/>
            <person name="Ten Hoopen G.M."/>
            <person name="Coulibaly K."/>
            <person name="Kebe B.I."/>
            <person name="Melnick R.L."/>
            <person name="Guiltinan M.J."/>
            <person name="Tyler B.M."/>
            <person name="Meinhardt L.W."/>
            <person name="Bailey B.A."/>
        </authorList>
    </citation>
    <scope>NUCLEOTIDE SEQUENCE [LARGE SCALE GENOMIC DNA]</scope>
    <source>
        <strain evidence="3">sbr112.9</strain>
    </source>
</reference>
<dbReference type="EMBL" id="NCKW01000024">
    <property type="protein sequence ID" value="POM81741.1"/>
    <property type="molecule type" value="Genomic_DNA"/>
</dbReference>
<protein>
    <submittedName>
        <fullName evidence="2">Copiatype Polyprotein</fullName>
    </submittedName>
</protein>
<dbReference type="AlphaFoldDB" id="A0A2P4YVB8"/>
<keyword evidence="3" id="KW-1185">Reference proteome</keyword>
<proteinExistence type="predicted"/>
<comment type="caution">
    <text evidence="2">The sequence shown here is derived from an EMBL/GenBank/DDBJ whole genome shotgun (WGS) entry which is preliminary data.</text>
</comment>
<evidence type="ECO:0000256" key="1">
    <source>
        <dbReference type="SAM" id="MobiDB-lite"/>
    </source>
</evidence>
<gene>
    <name evidence="2" type="ORF">PHPALM_247</name>
</gene>
<feature type="region of interest" description="Disordered" evidence="1">
    <location>
        <begin position="1"/>
        <end position="23"/>
    </location>
</feature>
<dbReference type="Proteomes" id="UP000237271">
    <property type="component" value="Unassembled WGS sequence"/>
</dbReference>
<evidence type="ECO:0000313" key="3">
    <source>
        <dbReference type="Proteomes" id="UP000237271"/>
    </source>
</evidence>
<accession>A0A2P4YVB8</accession>
<sequence>MRLEKEAAKLAPKRTRSGLRESHERRVPRYLEEDYVMNSLKYQANQYKMETCDRFRRDICAGDTDIIIPVHGGIGSSTRFAVYLRSNDGFLCKIDGRINLVVRALYGLRQSGRKWNSELNRWLFDHAYQRSTTEPCLYYQFKENDIMLVWESDGNKPRLVAIDENEKADTSFAYRQAIGMLVHLAIGTRPDLDFTVGQLSRFVAKPSAKHIGSI</sequence>